<feature type="compositionally biased region" description="Pro residues" evidence="1">
    <location>
        <begin position="19"/>
        <end position="29"/>
    </location>
</feature>
<dbReference type="OrthoDB" id="9976644at2"/>
<dbReference type="RefSeq" id="WP_034875487.1">
    <property type="nucleotide sequence ID" value="NZ_AZMV01000004.1"/>
</dbReference>
<accession>W4NA76</accession>
<proteinExistence type="predicted"/>
<dbReference type="EMBL" id="AZMV01000004">
    <property type="protein sequence ID" value="ETY71570.1"/>
    <property type="molecule type" value="Genomic_DNA"/>
</dbReference>
<dbReference type="AlphaFoldDB" id="W4NA76"/>
<feature type="region of interest" description="Disordered" evidence="1">
    <location>
        <begin position="1"/>
        <end position="71"/>
    </location>
</feature>
<keyword evidence="2" id="KW-0472">Membrane</keyword>
<gene>
    <name evidence="3" type="ORF">BMOU_1069</name>
</gene>
<feature type="compositionally biased region" description="Low complexity" evidence="1">
    <location>
        <begin position="60"/>
        <end position="71"/>
    </location>
</feature>
<keyword evidence="2" id="KW-1133">Transmembrane helix</keyword>
<dbReference type="eggNOG" id="ENOG50321BS">
    <property type="taxonomic scope" value="Bacteria"/>
</dbReference>
<keyword evidence="2" id="KW-0812">Transmembrane</keyword>
<reference evidence="3 4" key="1">
    <citation type="journal article" date="2014" name="Genome Announc.">
        <title>The Genome Sequence of Bifidobacterium moukalabense DSM 27321 Highlights the Close Phylogenetic Relatedness with the Bifidobacterium dentium Taxon.</title>
        <authorList>
            <person name="Lugli G.A."/>
            <person name="Duranti S."/>
            <person name="Milani C."/>
            <person name="Turroni F."/>
            <person name="Viappiani A."/>
            <person name="Mangifesta M."/>
            <person name="van Sinderen D."/>
            <person name="Ventura M."/>
        </authorList>
    </citation>
    <scope>NUCLEOTIDE SEQUENCE [LARGE SCALE GENOMIC DNA]</scope>
    <source>
        <strain evidence="3 4">DSM 27321</strain>
    </source>
</reference>
<evidence type="ECO:0000256" key="2">
    <source>
        <dbReference type="SAM" id="Phobius"/>
    </source>
</evidence>
<feature type="transmembrane region" description="Helical" evidence="2">
    <location>
        <begin position="91"/>
        <end position="112"/>
    </location>
</feature>
<evidence type="ECO:0008006" key="5">
    <source>
        <dbReference type="Google" id="ProtNLM"/>
    </source>
</evidence>
<protein>
    <recommendedName>
        <fullName evidence="5">Host cell surface-exposed lipoprotein</fullName>
    </recommendedName>
</protein>
<keyword evidence="4" id="KW-1185">Reference proteome</keyword>
<evidence type="ECO:0000256" key="1">
    <source>
        <dbReference type="SAM" id="MobiDB-lite"/>
    </source>
</evidence>
<organism evidence="3 4">
    <name type="scientific">Bifidobacterium moukalabense DSM 27321</name>
    <dbReference type="NCBI Taxonomy" id="1435051"/>
    <lineage>
        <taxon>Bacteria</taxon>
        <taxon>Bacillati</taxon>
        <taxon>Actinomycetota</taxon>
        <taxon>Actinomycetes</taxon>
        <taxon>Bifidobacteriales</taxon>
        <taxon>Bifidobacteriaceae</taxon>
        <taxon>Bifidobacterium</taxon>
    </lineage>
</organism>
<dbReference type="PATRIC" id="fig|1435051.3.peg.1048"/>
<sequence>MGDYGQYSEQQRHRRNPPHDNPNVPPQTAAPPQFNQHGEPIQDQYGRPITNQQGWNAYGQRPYNQYPQTPYTYSTHPPQVAAKQPTTKIPYIVLGVIVLLMIGMCVSCSIMLGHTVRHEEQALTTTARSSWCTTANAQPTTGLDSDKALREAERLADEHRGESRSGVCSTLIGEFDEPTATWALNNINANWGRNALRRAEISGFKYNDPSEKNDRKFITSGLKYSGFSQADIDYALAHWNETIGDGASGEDDSQN</sequence>
<comment type="caution">
    <text evidence="3">The sequence shown here is derived from an EMBL/GenBank/DDBJ whole genome shotgun (WGS) entry which is preliminary data.</text>
</comment>
<dbReference type="STRING" id="1435051.BMOU_1069"/>
<name>W4NA76_9BIFI</name>
<dbReference type="GeneID" id="97502314"/>
<evidence type="ECO:0000313" key="3">
    <source>
        <dbReference type="EMBL" id="ETY71570.1"/>
    </source>
</evidence>
<dbReference type="Proteomes" id="UP000019155">
    <property type="component" value="Unassembled WGS sequence"/>
</dbReference>
<evidence type="ECO:0000313" key="4">
    <source>
        <dbReference type="Proteomes" id="UP000019155"/>
    </source>
</evidence>